<accession>A0ABT4I5U9</accession>
<dbReference type="Proteomes" id="UP001072034">
    <property type="component" value="Unassembled WGS sequence"/>
</dbReference>
<reference evidence="1" key="1">
    <citation type="submission" date="2022-10" db="EMBL/GenBank/DDBJ databases">
        <title>Genome sequence of Actinomyces israelii ATCC 10048.</title>
        <authorList>
            <person name="Watt R.M."/>
            <person name="Tong W.M."/>
        </authorList>
    </citation>
    <scope>NUCLEOTIDE SEQUENCE</scope>
    <source>
        <strain evidence="1">ATCC 10048</strain>
    </source>
</reference>
<sequence>MSIWTFELPEDAEPVLCLDLSSLSVVTSPGVGGTIAVEAEARLEPLLDVTADGAIVSVRQTALLGRDGLGGIWPWGWGSYAPRLRITVPQGTRLEARLDAGSLTAAHPWTRVQVHTRAGSVRLGPCDSARVHADAGSVTVASLHDGSVSAQAGSVRIGTTTGPVSARTEAGSVKVMEAREGSLDLVTEMGTVNVGVPEGTAVLADCRSEIGRVTTDLLRHDRPEDFDRRLELHARTSMGAVRVRRV</sequence>
<keyword evidence="2" id="KW-1185">Reference proteome</keyword>
<organism evidence="1 2">
    <name type="scientific">Actinomyces israelii</name>
    <dbReference type="NCBI Taxonomy" id="1659"/>
    <lineage>
        <taxon>Bacteria</taxon>
        <taxon>Bacillati</taxon>
        <taxon>Actinomycetota</taxon>
        <taxon>Actinomycetes</taxon>
        <taxon>Actinomycetales</taxon>
        <taxon>Actinomycetaceae</taxon>
        <taxon>Actinomyces</taxon>
    </lineage>
</organism>
<comment type="caution">
    <text evidence="1">The sequence shown here is derived from an EMBL/GenBank/DDBJ whole genome shotgun (WGS) entry which is preliminary data.</text>
</comment>
<evidence type="ECO:0000313" key="1">
    <source>
        <dbReference type="EMBL" id="MCZ0857110.1"/>
    </source>
</evidence>
<gene>
    <name evidence="1" type="ORF">OHJ16_03495</name>
</gene>
<dbReference type="EMBL" id="JAPTMY010000005">
    <property type="protein sequence ID" value="MCZ0857110.1"/>
    <property type="molecule type" value="Genomic_DNA"/>
</dbReference>
<evidence type="ECO:0008006" key="3">
    <source>
        <dbReference type="Google" id="ProtNLM"/>
    </source>
</evidence>
<proteinExistence type="predicted"/>
<evidence type="ECO:0000313" key="2">
    <source>
        <dbReference type="Proteomes" id="UP001072034"/>
    </source>
</evidence>
<name>A0ABT4I5U9_9ACTO</name>
<dbReference type="RefSeq" id="WP_043561884.1">
    <property type="nucleotide sequence ID" value="NZ_CP124548.1"/>
</dbReference>
<protein>
    <recommendedName>
        <fullName evidence="3">Adhesin domain-containing protein</fullName>
    </recommendedName>
</protein>